<dbReference type="Proteomes" id="UP000031036">
    <property type="component" value="Unassembled WGS sequence"/>
</dbReference>
<dbReference type="AlphaFoldDB" id="A0A0B2URG6"/>
<feature type="non-terminal residue" evidence="1">
    <location>
        <position position="144"/>
    </location>
</feature>
<keyword evidence="2" id="KW-1185">Reference proteome</keyword>
<reference evidence="1 2" key="1">
    <citation type="submission" date="2014-11" db="EMBL/GenBank/DDBJ databases">
        <title>Genetic blueprint of the zoonotic pathogen Toxocara canis.</title>
        <authorList>
            <person name="Zhu X.-Q."/>
            <person name="Korhonen P.K."/>
            <person name="Cai H."/>
            <person name="Young N.D."/>
            <person name="Nejsum P."/>
            <person name="von Samson-Himmelstjerna G."/>
            <person name="Boag P.R."/>
            <person name="Tan P."/>
            <person name="Li Q."/>
            <person name="Min J."/>
            <person name="Yang Y."/>
            <person name="Wang X."/>
            <person name="Fang X."/>
            <person name="Hall R.S."/>
            <person name="Hofmann A."/>
            <person name="Sternberg P.W."/>
            <person name="Jex A.R."/>
            <person name="Gasser R.B."/>
        </authorList>
    </citation>
    <scope>NUCLEOTIDE SEQUENCE [LARGE SCALE GENOMIC DNA]</scope>
    <source>
        <strain evidence="1">PN_DK_2014</strain>
    </source>
</reference>
<dbReference type="EMBL" id="JPKZ01020383">
    <property type="protein sequence ID" value="KHN71799.1"/>
    <property type="molecule type" value="Genomic_DNA"/>
</dbReference>
<accession>A0A0B2URG6</accession>
<dbReference type="OrthoDB" id="2195431at2759"/>
<gene>
    <name evidence="1" type="ORF">Tcan_00304</name>
</gene>
<evidence type="ECO:0000313" key="1">
    <source>
        <dbReference type="EMBL" id="KHN71799.1"/>
    </source>
</evidence>
<comment type="caution">
    <text evidence="1">The sequence shown here is derived from an EMBL/GenBank/DDBJ whole genome shotgun (WGS) entry which is preliminary data.</text>
</comment>
<evidence type="ECO:0000313" key="2">
    <source>
        <dbReference type="Proteomes" id="UP000031036"/>
    </source>
</evidence>
<dbReference type="STRING" id="6265.A0A0B2URG6"/>
<organism evidence="1 2">
    <name type="scientific">Toxocara canis</name>
    <name type="common">Canine roundworm</name>
    <dbReference type="NCBI Taxonomy" id="6265"/>
    <lineage>
        <taxon>Eukaryota</taxon>
        <taxon>Metazoa</taxon>
        <taxon>Ecdysozoa</taxon>
        <taxon>Nematoda</taxon>
        <taxon>Chromadorea</taxon>
        <taxon>Rhabditida</taxon>
        <taxon>Spirurina</taxon>
        <taxon>Ascaridomorpha</taxon>
        <taxon>Ascaridoidea</taxon>
        <taxon>Toxocaridae</taxon>
        <taxon>Toxocara</taxon>
    </lineage>
</organism>
<protein>
    <submittedName>
        <fullName evidence="1">Uncharacterized protein</fullName>
    </submittedName>
</protein>
<sequence length="144" mass="16606">KKKNFKARKRKRFVESIEEERREEGGAEAEAVVLQLPPTDGSPWIGVSAPDFGQRYYLRLRKFPVIGSSRRATSTKSWDRLNCLNSRPIGEILESAHHELQSHMEERSMEMEELCNSIISPVAQTQLWVEKYAPRTFVDLVSDD</sequence>
<name>A0A0B2URG6_TOXCA</name>
<feature type="non-terminal residue" evidence="1">
    <location>
        <position position="1"/>
    </location>
</feature>
<proteinExistence type="predicted"/>